<dbReference type="AlphaFoldDB" id="A0A1Y1HZW3"/>
<evidence type="ECO:0000259" key="9">
    <source>
        <dbReference type="Pfam" id="PF01266"/>
    </source>
</evidence>
<evidence type="ECO:0000256" key="4">
    <source>
        <dbReference type="ARBA" id="ARBA00023002"/>
    </source>
</evidence>
<comment type="cofactor">
    <cofactor evidence="1">
        <name>FAD</name>
        <dbReference type="ChEBI" id="CHEBI:57692"/>
    </cofactor>
</comment>
<name>A0A1Y1HZW3_KLENI</name>
<sequence length="448" mass="47159">MQCRSLGAAARSSWARVTPSISGPSWARVTPRIASQRFLRKSYSTSAIEEEKADVVVIGAGVVGLAIARLLALSGREVLVLEADAAFGTGTSSRNSEIIHAGLYYQVGSLKAQLCVEGNRMLYDYAREHDVGHRRLGKLITACGDDEIPKLAKLHENAKANGVSDVDWISSSEATDLEPNVRCVAALLSTNTGIIDSHGLMAAFLAEAEDHGAVLAVNSTVTGGEISQNGISLEVTDSTDLRSAEGAPVPPTMRLSCSAVVNAAGLDAQATAKKLAHCPPELIPRRYLARGNYFSFSGAKSPFSRLVYPIPPEGGLGVHVTVDLGGQCKFGPDVEWLPEGAEQAIASYDYTVDPSRAAAFYSAIRAYYPDLPEGSLEPAYAGIRPKLFGSGQADVGSTDFMIQGPADHGVPGLVNLFGIESPGLTSCLAIAEDVARKLTATKNKVGSV</sequence>
<evidence type="ECO:0000313" key="11">
    <source>
        <dbReference type="Proteomes" id="UP000054558"/>
    </source>
</evidence>
<keyword evidence="2" id="KW-0285">Flavoprotein</keyword>
<dbReference type="EMBL" id="DF237028">
    <property type="protein sequence ID" value="GAQ81398.1"/>
    <property type="molecule type" value="Genomic_DNA"/>
</dbReference>
<evidence type="ECO:0000256" key="5">
    <source>
        <dbReference type="ARBA" id="ARBA00036066"/>
    </source>
</evidence>
<evidence type="ECO:0000256" key="1">
    <source>
        <dbReference type="ARBA" id="ARBA00001974"/>
    </source>
</evidence>
<evidence type="ECO:0000256" key="3">
    <source>
        <dbReference type="ARBA" id="ARBA00022827"/>
    </source>
</evidence>
<dbReference type="PANTHER" id="PTHR43104:SF4">
    <property type="entry name" value="L-2-HYDROXYGLUTARATE DEHYDROGENASE, MITOCHONDRIAL"/>
    <property type="match status" value="1"/>
</dbReference>
<dbReference type="Proteomes" id="UP000054558">
    <property type="component" value="Unassembled WGS sequence"/>
</dbReference>
<evidence type="ECO:0000256" key="6">
    <source>
        <dbReference type="ARBA" id="ARBA00037941"/>
    </source>
</evidence>
<evidence type="ECO:0000256" key="2">
    <source>
        <dbReference type="ARBA" id="ARBA00022630"/>
    </source>
</evidence>
<comment type="similarity">
    <text evidence="6">Belongs to the L2HGDH family.</text>
</comment>
<dbReference type="Pfam" id="PF01266">
    <property type="entry name" value="DAO"/>
    <property type="match status" value="1"/>
</dbReference>
<evidence type="ECO:0000256" key="7">
    <source>
        <dbReference type="ARBA" id="ARBA00038878"/>
    </source>
</evidence>
<evidence type="ECO:0000256" key="8">
    <source>
        <dbReference type="ARBA" id="ARBA00041137"/>
    </source>
</evidence>
<reference evidence="10 11" key="1">
    <citation type="journal article" date="2014" name="Nat. Commun.">
        <title>Klebsormidium flaccidum genome reveals primary factors for plant terrestrial adaptation.</title>
        <authorList>
            <person name="Hori K."/>
            <person name="Maruyama F."/>
            <person name="Fujisawa T."/>
            <person name="Togashi T."/>
            <person name="Yamamoto N."/>
            <person name="Seo M."/>
            <person name="Sato S."/>
            <person name="Yamada T."/>
            <person name="Mori H."/>
            <person name="Tajima N."/>
            <person name="Moriyama T."/>
            <person name="Ikeuchi M."/>
            <person name="Watanabe M."/>
            <person name="Wada H."/>
            <person name="Kobayashi K."/>
            <person name="Saito M."/>
            <person name="Masuda T."/>
            <person name="Sasaki-Sekimoto Y."/>
            <person name="Mashiguchi K."/>
            <person name="Awai K."/>
            <person name="Shimojima M."/>
            <person name="Masuda S."/>
            <person name="Iwai M."/>
            <person name="Nobusawa T."/>
            <person name="Narise T."/>
            <person name="Kondo S."/>
            <person name="Saito H."/>
            <person name="Sato R."/>
            <person name="Murakawa M."/>
            <person name="Ihara Y."/>
            <person name="Oshima-Yamada Y."/>
            <person name="Ohtaka K."/>
            <person name="Satoh M."/>
            <person name="Sonobe K."/>
            <person name="Ishii M."/>
            <person name="Ohtani R."/>
            <person name="Kanamori-Sato M."/>
            <person name="Honoki R."/>
            <person name="Miyazaki D."/>
            <person name="Mochizuki H."/>
            <person name="Umetsu J."/>
            <person name="Higashi K."/>
            <person name="Shibata D."/>
            <person name="Kamiya Y."/>
            <person name="Sato N."/>
            <person name="Nakamura Y."/>
            <person name="Tabata S."/>
            <person name="Ida S."/>
            <person name="Kurokawa K."/>
            <person name="Ohta H."/>
        </authorList>
    </citation>
    <scope>NUCLEOTIDE SEQUENCE [LARGE SCALE GENOMIC DNA]</scope>
    <source>
        <strain evidence="10 11">NIES-2285</strain>
    </source>
</reference>
<keyword evidence="4" id="KW-0560">Oxidoreductase</keyword>
<dbReference type="InterPro" id="IPR006076">
    <property type="entry name" value="FAD-dep_OxRdtase"/>
</dbReference>
<keyword evidence="3" id="KW-0274">FAD</keyword>
<organism evidence="10 11">
    <name type="scientific">Klebsormidium nitens</name>
    <name type="common">Green alga</name>
    <name type="synonym">Ulothrix nitens</name>
    <dbReference type="NCBI Taxonomy" id="105231"/>
    <lineage>
        <taxon>Eukaryota</taxon>
        <taxon>Viridiplantae</taxon>
        <taxon>Streptophyta</taxon>
        <taxon>Klebsormidiophyceae</taxon>
        <taxon>Klebsormidiales</taxon>
        <taxon>Klebsormidiaceae</taxon>
        <taxon>Klebsormidium</taxon>
    </lineage>
</organism>
<proteinExistence type="inferred from homology"/>
<keyword evidence="11" id="KW-1185">Reference proteome</keyword>
<protein>
    <recommendedName>
        <fullName evidence="8">L-2-hydroxyglutarate dehydrogenase, mitochondrial</fullName>
        <ecNumber evidence="7">1.1.99.2</ecNumber>
    </recommendedName>
</protein>
<dbReference type="Gene3D" id="3.50.50.60">
    <property type="entry name" value="FAD/NAD(P)-binding domain"/>
    <property type="match status" value="1"/>
</dbReference>
<dbReference type="InterPro" id="IPR036188">
    <property type="entry name" value="FAD/NAD-bd_sf"/>
</dbReference>
<dbReference type="Gene3D" id="3.30.9.10">
    <property type="entry name" value="D-Amino Acid Oxidase, subunit A, domain 2"/>
    <property type="match status" value="1"/>
</dbReference>
<dbReference type="SUPFAM" id="SSF51905">
    <property type="entry name" value="FAD/NAD(P)-binding domain"/>
    <property type="match status" value="1"/>
</dbReference>
<dbReference type="OrthoDB" id="498204at2759"/>
<feature type="domain" description="FAD dependent oxidoreductase" evidence="9">
    <location>
        <begin position="54"/>
        <end position="436"/>
    </location>
</feature>
<accession>A0A1Y1HZW3</accession>
<dbReference type="PRINTS" id="PR00420">
    <property type="entry name" value="RNGMNOXGNASE"/>
</dbReference>
<dbReference type="OMA" id="GVHFTRM"/>
<dbReference type="EC" id="1.1.99.2" evidence="7"/>
<comment type="catalytic activity">
    <reaction evidence="5">
        <text>(S)-2-hydroxyglutarate + A = 2-oxoglutarate + AH2</text>
        <dbReference type="Rhea" id="RHEA:21252"/>
        <dbReference type="ChEBI" id="CHEBI:13193"/>
        <dbReference type="ChEBI" id="CHEBI:16782"/>
        <dbReference type="ChEBI" id="CHEBI:16810"/>
        <dbReference type="ChEBI" id="CHEBI:17499"/>
        <dbReference type="EC" id="1.1.99.2"/>
    </reaction>
</comment>
<dbReference type="STRING" id="105231.A0A1Y1HZW3"/>
<dbReference type="GO" id="GO:0047545">
    <property type="term" value="F:(S)-2-hydroxyglutarate dehydrogenase activity"/>
    <property type="evidence" value="ECO:0000318"/>
    <property type="project" value="GO_Central"/>
</dbReference>
<dbReference type="PANTHER" id="PTHR43104">
    <property type="entry name" value="L-2-HYDROXYGLUTARATE DEHYDROGENASE, MITOCHONDRIAL"/>
    <property type="match status" value="1"/>
</dbReference>
<gene>
    <name evidence="10" type="ORF">KFL_000790230</name>
</gene>
<evidence type="ECO:0000313" key="10">
    <source>
        <dbReference type="EMBL" id="GAQ81398.1"/>
    </source>
</evidence>